<name>A0A917KUJ0_9PROT</name>
<keyword evidence="1 5" id="KW-1277">Toxin-antitoxin system</keyword>
<gene>
    <name evidence="5" type="primary">vapC</name>
    <name evidence="7" type="ORF">GCM10011320_41990</name>
</gene>
<evidence type="ECO:0000256" key="3">
    <source>
        <dbReference type="ARBA" id="ARBA00022723"/>
    </source>
</evidence>
<dbReference type="InterPro" id="IPR041705">
    <property type="entry name" value="PIN_Sll0205"/>
</dbReference>
<organism evidence="7 8">
    <name type="scientific">Neoroseomonas lacus</name>
    <dbReference type="NCBI Taxonomy" id="287609"/>
    <lineage>
        <taxon>Bacteria</taxon>
        <taxon>Pseudomonadati</taxon>
        <taxon>Pseudomonadota</taxon>
        <taxon>Alphaproteobacteria</taxon>
        <taxon>Acetobacterales</taxon>
        <taxon>Acetobacteraceae</taxon>
        <taxon>Neoroseomonas</taxon>
    </lineage>
</organism>
<dbReference type="PANTHER" id="PTHR36173">
    <property type="entry name" value="RIBONUCLEASE VAPC16-RELATED"/>
    <property type="match status" value="1"/>
</dbReference>
<comment type="cofactor">
    <cofactor evidence="5">
        <name>Mg(2+)</name>
        <dbReference type="ChEBI" id="CHEBI:18420"/>
    </cofactor>
</comment>
<reference evidence="7" key="2">
    <citation type="submission" date="2020-09" db="EMBL/GenBank/DDBJ databases">
        <authorList>
            <person name="Sun Q."/>
            <person name="Zhou Y."/>
        </authorList>
    </citation>
    <scope>NUCLEOTIDE SEQUENCE</scope>
    <source>
        <strain evidence="7">CGMCC 1.3617</strain>
    </source>
</reference>
<evidence type="ECO:0000256" key="1">
    <source>
        <dbReference type="ARBA" id="ARBA00022649"/>
    </source>
</evidence>
<dbReference type="GO" id="GO:0000287">
    <property type="term" value="F:magnesium ion binding"/>
    <property type="evidence" value="ECO:0007669"/>
    <property type="project" value="UniProtKB-UniRule"/>
</dbReference>
<feature type="binding site" evidence="5">
    <location>
        <position position="112"/>
    </location>
    <ligand>
        <name>Mg(2+)</name>
        <dbReference type="ChEBI" id="CHEBI:18420"/>
    </ligand>
</feature>
<comment type="caution">
    <text evidence="7">The sequence shown here is derived from an EMBL/GenBank/DDBJ whole genome shotgun (WGS) entry which is preliminary data.</text>
</comment>
<dbReference type="Proteomes" id="UP000661507">
    <property type="component" value="Unassembled WGS sequence"/>
</dbReference>
<dbReference type="RefSeq" id="WP_188970326.1">
    <property type="nucleotide sequence ID" value="NZ_BMKW01000010.1"/>
</dbReference>
<comment type="similarity">
    <text evidence="5">Belongs to the PINc/VapC protein family.</text>
</comment>
<evidence type="ECO:0000313" key="8">
    <source>
        <dbReference type="Proteomes" id="UP000661507"/>
    </source>
</evidence>
<dbReference type="PANTHER" id="PTHR36173:SF1">
    <property type="entry name" value="RIBONUCLEASE VAPC22"/>
    <property type="match status" value="1"/>
</dbReference>
<keyword evidence="3 5" id="KW-0479">Metal-binding</keyword>
<sequence length="147" mass="15378">MSGSSLPEAVLLDTCAVIWLANGDPMAPEALAAIDHAARHGGVFVSPVSAWEVGMLSRPKPGRAAAVTFLPDVQTWFARVMAAPGVKEAKLTARIGIGASYLPGEFHGDPGDRLIVATARELGVPVVTRDEKVLTHARADLSRAIAC</sequence>
<accession>A0A917KUJ0</accession>
<dbReference type="CDD" id="cd09872">
    <property type="entry name" value="PIN_Sll0205-like"/>
    <property type="match status" value="1"/>
</dbReference>
<dbReference type="AlphaFoldDB" id="A0A917KUJ0"/>
<dbReference type="Pfam" id="PF01850">
    <property type="entry name" value="PIN"/>
    <property type="match status" value="1"/>
</dbReference>
<evidence type="ECO:0000256" key="4">
    <source>
        <dbReference type="ARBA" id="ARBA00022801"/>
    </source>
</evidence>
<dbReference type="Gene3D" id="3.40.50.1010">
    <property type="entry name" value="5'-nuclease"/>
    <property type="match status" value="1"/>
</dbReference>
<feature type="domain" description="PIN" evidence="6">
    <location>
        <begin position="10"/>
        <end position="132"/>
    </location>
</feature>
<keyword evidence="5" id="KW-0460">Magnesium</keyword>
<proteinExistence type="inferred from homology"/>
<evidence type="ECO:0000313" key="7">
    <source>
        <dbReference type="EMBL" id="GGJ30118.1"/>
    </source>
</evidence>
<dbReference type="EC" id="3.1.-.-" evidence="5"/>
<keyword evidence="4 5" id="KW-0378">Hydrolase</keyword>
<keyword evidence="2 5" id="KW-0540">Nuclease</keyword>
<evidence type="ECO:0000256" key="5">
    <source>
        <dbReference type="HAMAP-Rule" id="MF_00265"/>
    </source>
</evidence>
<comment type="function">
    <text evidence="5">Toxic component of a toxin-antitoxin (TA) system. An RNase.</text>
</comment>
<dbReference type="HAMAP" id="MF_00265">
    <property type="entry name" value="VapC_Nob1"/>
    <property type="match status" value="1"/>
</dbReference>
<dbReference type="GO" id="GO:0090729">
    <property type="term" value="F:toxin activity"/>
    <property type="evidence" value="ECO:0007669"/>
    <property type="project" value="UniProtKB-KW"/>
</dbReference>
<dbReference type="GO" id="GO:0016787">
    <property type="term" value="F:hydrolase activity"/>
    <property type="evidence" value="ECO:0007669"/>
    <property type="project" value="UniProtKB-KW"/>
</dbReference>
<dbReference type="GO" id="GO:0004540">
    <property type="term" value="F:RNA nuclease activity"/>
    <property type="evidence" value="ECO:0007669"/>
    <property type="project" value="InterPro"/>
</dbReference>
<dbReference type="InterPro" id="IPR052919">
    <property type="entry name" value="TA_system_RNase"/>
</dbReference>
<dbReference type="InterPro" id="IPR029060">
    <property type="entry name" value="PIN-like_dom_sf"/>
</dbReference>
<keyword evidence="5" id="KW-0800">Toxin</keyword>
<dbReference type="InterPro" id="IPR002716">
    <property type="entry name" value="PIN_dom"/>
</dbReference>
<evidence type="ECO:0000259" key="6">
    <source>
        <dbReference type="Pfam" id="PF01850"/>
    </source>
</evidence>
<dbReference type="SUPFAM" id="SSF88723">
    <property type="entry name" value="PIN domain-like"/>
    <property type="match status" value="1"/>
</dbReference>
<dbReference type="InterPro" id="IPR022907">
    <property type="entry name" value="VapC_family"/>
</dbReference>
<protein>
    <recommendedName>
        <fullName evidence="5">Ribonuclease VapC</fullName>
        <shortName evidence="5">RNase VapC</shortName>
        <ecNumber evidence="5">3.1.-.-</ecNumber>
    </recommendedName>
    <alternativeName>
        <fullName evidence="5">Toxin VapC</fullName>
    </alternativeName>
</protein>
<keyword evidence="8" id="KW-1185">Reference proteome</keyword>
<feature type="binding site" evidence="5">
    <location>
        <position position="13"/>
    </location>
    <ligand>
        <name>Mg(2+)</name>
        <dbReference type="ChEBI" id="CHEBI:18420"/>
    </ligand>
</feature>
<evidence type="ECO:0000256" key="2">
    <source>
        <dbReference type="ARBA" id="ARBA00022722"/>
    </source>
</evidence>
<reference evidence="7" key="1">
    <citation type="journal article" date="2014" name="Int. J. Syst. Evol. Microbiol.">
        <title>Complete genome sequence of Corynebacterium casei LMG S-19264T (=DSM 44701T), isolated from a smear-ripened cheese.</title>
        <authorList>
            <consortium name="US DOE Joint Genome Institute (JGI-PGF)"/>
            <person name="Walter F."/>
            <person name="Albersmeier A."/>
            <person name="Kalinowski J."/>
            <person name="Ruckert C."/>
        </authorList>
    </citation>
    <scope>NUCLEOTIDE SEQUENCE</scope>
    <source>
        <strain evidence="7">CGMCC 1.3617</strain>
    </source>
</reference>
<dbReference type="EMBL" id="BMKW01000010">
    <property type="protein sequence ID" value="GGJ30118.1"/>
    <property type="molecule type" value="Genomic_DNA"/>
</dbReference>